<organism evidence="1 2">
    <name type="scientific">Abyssicoccus albus</name>
    <dbReference type="NCBI Taxonomy" id="1817405"/>
    <lineage>
        <taxon>Bacteria</taxon>
        <taxon>Bacillati</taxon>
        <taxon>Bacillota</taxon>
        <taxon>Bacilli</taxon>
        <taxon>Bacillales</taxon>
        <taxon>Abyssicoccaceae</taxon>
    </lineage>
</organism>
<gene>
    <name evidence="1" type="ORF">EDD62_0925</name>
</gene>
<accession>A0A3N5CKB1</accession>
<dbReference type="Proteomes" id="UP000277108">
    <property type="component" value="Unassembled WGS sequence"/>
</dbReference>
<protein>
    <submittedName>
        <fullName evidence="1">Uncharacterized protein</fullName>
    </submittedName>
</protein>
<sequence>MRTFNTERKSMTPNTLLLDRLDYTAQIIDEHITRGSTMQVCMLTSRGLNELTDKVIAHLAHILLSKGHRVLVVNPNIKELSYNQFLAPKPHHIAGSIQNIALNKFIVDTDYEQINYLQVSTSDGTIDEDEMQRIGSGDDALYTKYDICLMAVDTEHEMLRQFMLNSADMNITIIGEDNNQTKPMKQLIESLHANNVYNIGVLLNQ</sequence>
<comment type="caution">
    <text evidence="1">The sequence shown here is derived from an EMBL/GenBank/DDBJ whole genome shotgun (WGS) entry which is preliminary data.</text>
</comment>
<proteinExistence type="predicted"/>
<dbReference type="AlphaFoldDB" id="A0A3N5CKB1"/>
<dbReference type="InterPro" id="IPR027417">
    <property type="entry name" value="P-loop_NTPase"/>
</dbReference>
<dbReference type="EMBL" id="RKRK01000002">
    <property type="protein sequence ID" value="RPF58281.1"/>
    <property type="molecule type" value="Genomic_DNA"/>
</dbReference>
<name>A0A3N5CKB1_9BACL</name>
<keyword evidence="2" id="KW-1185">Reference proteome</keyword>
<dbReference type="RefSeq" id="WP_123807705.1">
    <property type="nucleotide sequence ID" value="NZ_RKRK01000002.1"/>
</dbReference>
<reference evidence="1 2" key="1">
    <citation type="submission" date="2018-11" db="EMBL/GenBank/DDBJ databases">
        <title>Genomic Encyclopedia of Type Strains, Phase IV (KMG-IV): sequencing the most valuable type-strain genomes for metagenomic binning, comparative biology and taxonomic classification.</title>
        <authorList>
            <person name="Goeker M."/>
        </authorList>
    </citation>
    <scope>NUCLEOTIDE SEQUENCE [LARGE SCALE GENOMIC DNA]</scope>
    <source>
        <strain evidence="1 2">DSM 29158</strain>
    </source>
</reference>
<evidence type="ECO:0000313" key="1">
    <source>
        <dbReference type="EMBL" id="RPF58281.1"/>
    </source>
</evidence>
<dbReference type="Gene3D" id="3.40.50.300">
    <property type="entry name" value="P-loop containing nucleotide triphosphate hydrolases"/>
    <property type="match status" value="1"/>
</dbReference>
<evidence type="ECO:0000313" key="2">
    <source>
        <dbReference type="Proteomes" id="UP000277108"/>
    </source>
</evidence>
<dbReference type="SUPFAM" id="SSF52540">
    <property type="entry name" value="P-loop containing nucleoside triphosphate hydrolases"/>
    <property type="match status" value="1"/>
</dbReference>